<dbReference type="InterPro" id="IPR036390">
    <property type="entry name" value="WH_DNA-bd_sf"/>
</dbReference>
<dbReference type="InterPro" id="IPR001034">
    <property type="entry name" value="DeoR_HTH"/>
</dbReference>
<reference evidence="5" key="1">
    <citation type="journal article" date="2019" name="Int. J. Syst. Evol. Microbiol.">
        <title>The Global Catalogue of Microorganisms (GCM) 10K type strain sequencing project: providing services to taxonomists for standard genome sequencing and annotation.</title>
        <authorList>
            <consortium name="The Broad Institute Genomics Platform"/>
            <consortium name="The Broad Institute Genome Sequencing Center for Infectious Disease"/>
            <person name="Wu L."/>
            <person name="Ma J."/>
        </authorList>
    </citation>
    <scope>NUCLEOTIDE SEQUENCE [LARGE SCALE GENOMIC DNA]</scope>
    <source>
        <strain evidence="5">JCM 17933</strain>
    </source>
</reference>
<dbReference type="RefSeq" id="WP_345473492.1">
    <property type="nucleotide sequence ID" value="NZ_BAABHF010000049.1"/>
</dbReference>
<dbReference type="PANTHER" id="PTHR30363">
    <property type="entry name" value="HTH-TYPE TRANSCRIPTIONAL REGULATOR SRLR-RELATED"/>
    <property type="match status" value="1"/>
</dbReference>
<dbReference type="EMBL" id="BAABHF010000049">
    <property type="protein sequence ID" value="GAA4514365.1"/>
    <property type="molecule type" value="Genomic_DNA"/>
</dbReference>
<dbReference type="Proteomes" id="UP001500503">
    <property type="component" value="Unassembled WGS sequence"/>
</dbReference>
<dbReference type="PROSITE" id="PS51000">
    <property type="entry name" value="HTH_DEOR_2"/>
    <property type="match status" value="1"/>
</dbReference>
<keyword evidence="2" id="KW-0804">Transcription</keyword>
<dbReference type="SMART" id="SM01134">
    <property type="entry name" value="DeoRC"/>
    <property type="match status" value="1"/>
</dbReference>
<dbReference type="SMART" id="SM00420">
    <property type="entry name" value="HTH_DEOR"/>
    <property type="match status" value="1"/>
</dbReference>
<dbReference type="SUPFAM" id="SSF100950">
    <property type="entry name" value="NagB/RpiA/CoA transferase-like"/>
    <property type="match status" value="1"/>
</dbReference>
<feature type="domain" description="HTH deoR-type" evidence="3">
    <location>
        <begin position="3"/>
        <end position="58"/>
    </location>
</feature>
<evidence type="ECO:0000259" key="3">
    <source>
        <dbReference type="PROSITE" id="PS51000"/>
    </source>
</evidence>
<evidence type="ECO:0000256" key="2">
    <source>
        <dbReference type="ARBA" id="ARBA00023163"/>
    </source>
</evidence>
<dbReference type="InterPro" id="IPR050313">
    <property type="entry name" value="Carb_Metab_HTH_regulators"/>
</dbReference>
<sequence length="256" mass="27189">MRQQERLGLILDRLAKHGTVSVLDLTTELNASPASIRRDLRALEEQQLLKRTHGGAVAAEVIYELPMRYRTGRHQEEKLRIAQAAVRLVTESVHSVGLGGGTTTTELARALGSLGRSLKVVTNALNIAGDLSVRSAIDLVVTGGSVRPESYELVGPIADRALAGIHLDLVFLGVDGIDATGGISTHDEVEAQTDHCLMHTAARVVVLADSSKVGNRAFTRIAPIEEVAMLVTDAGADPAELDRLRSAGVEVITVSA</sequence>
<dbReference type="Gene3D" id="3.40.50.1360">
    <property type="match status" value="1"/>
</dbReference>
<proteinExistence type="predicted"/>
<dbReference type="PRINTS" id="PR00037">
    <property type="entry name" value="HTHLACR"/>
</dbReference>
<keyword evidence="5" id="KW-1185">Reference proteome</keyword>
<evidence type="ECO:0000313" key="5">
    <source>
        <dbReference type="Proteomes" id="UP001500503"/>
    </source>
</evidence>
<dbReference type="PANTHER" id="PTHR30363:SF44">
    <property type="entry name" value="AGA OPERON TRANSCRIPTIONAL REPRESSOR-RELATED"/>
    <property type="match status" value="1"/>
</dbReference>
<evidence type="ECO:0000256" key="1">
    <source>
        <dbReference type="ARBA" id="ARBA00023015"/>
    </source>
</evidence>
<keyword evidence="4" id="KW-0238">DNA-binding</keyword>
<name>A0ABP8R0K5_9ACTN</name>
<accession>A0ABP8R0K5</accession>
<dbReference type="InterPro" id="IPR037171">
    <property type="entry name" value="NagB/RpiA_transferase-like"/>
</dbReference>
<dbReference type="Pfam" id="PF00455">
    <property type="entry name" value="DeoRC"/>
    <property type="match status" value="1"/>
</dbReference>
<protein>
    <submittedName>
        <fullName evidence="4">DeoR/GlpR family DNA-binding transcription regulator</fullName>
    </submittedName>
</protein>
<dbReference type="InterPro" id="IPR014036">
    <property type="entry name" value="DeoR-like_C"/>
</dbReference>
<dbReference type="Pfam" id="PF08220">
    <property type="entry name" value="HTH_DeoR"/>
    <property type="match status" value="1"/>
</dbReference>
<evidence type="ECO:0000313" key="4">
    <source>
        <dbReference type="EMBL" id="GAA4514365.1"/>
    </source>
</evidence>
<gene>
    <name evidence="4" type="ORF">GCM10023191_082760</name>
</gene>
<organism evidence="4 5">
    <name type="scientific">Actinoallomurus oryzae</name>
    <dbReference type="NCBI Taxonomy" id="502180"/>
    <lineage>
        <taxon>Bacteria</taxon>
        <taxon>Bacillati</taxon>
        <taxon>Actinomycetota</taxon>
        <taxon>Actinomycetes</taxon>
        <taxon>Streptosporangiales</taxon>
        <taxon>Thermomonosporaceae</taxon>
        <taxon>Actinoallomurus</taxon>
    </lineage>
</organism>
<dbReference type="SUPFAM" id="SSF46785">
    <property type="entry name" value="Winged helix' DNA-binding domain"/>
    <property type="match status" value="1"/>
</dbReference>
<dbReference type="GO" id="GO:0003677">
    <property type="term" value="F:DNA binding"/>
    <property type="evidence" value="ECO:0007669"/>
    <property type="project" value="UniProtKB-KW"/>
</dbReference>
<keyword evidence="1" id="KW-0805">Transcription regulation</keyword>
<comment type="caution">
    <text evidence="4">The sequence shown here is derived from an EMBL/GenBank/DDBJ whole genome shotgun (WGS) entry which is preliminary data.</text>
</comment>